<keyword evidence="11" id="KW-1185">Reference proteome</keyword>
<dbReference type="Gene3D" id="3.10.450.350">
    <property type="match status" value="2"/>
</dbReference>
<evidence type="ECO:0000256" key="3">
    <source>
        <dbReference type="ARBA" id="ARBA00022670"/>
    </source>
</evidence>
<evidence type="ECO:0000313" key="11">
    <source>
        <dbReference type="Proteomes" id="UP000252707"/>
    </source>
</evidence>
<evidence type="ECO:0000256" key="7">
    <source>
        <dbReference type="ARBA" id="ARBA00023049"/>
    </source>
</evidence>
<dbReference type="EMBL" id="QPJY01000009">
    <property type="protein sequence ID" value="RCX26631.1"/>
    <property type="molecule type" value="Genomic_DNA"/>
</dbReference>
<dbReference type="PANTHER" id="PTHR21666">
    <property type="entry name" value="PEPTIDASE-RELATED"/>
    <property type="match status" value="1"/>
</dbReference>
<evidence type="ECO:0000256" key="1">
    <source>
        <dbReference type="ARBA" id="ARBA00001947"/>
    </source>
</evidence>
<evidence type="ECO:0000256" key="5">
    <source>
        <dbReference type="ARBA" id="ARBA00022801"/>
    </source>
</evidence>
<evidence type="ECO:0000313" key="10">
    <source>
        <dbReference type="EMBL" id="RCX26631.1"/>
    </source>
</evidence>
<proteinExistence type="predicted"/>
<feature type="compositionally biased region" description="Polar residues" evidence="8">
    <location>
        <begin position="64"/>
        <end position="76"/>
    </location>
</feature>
<sequence>MDYRLFSRSSKRGRSIFGQDAEAPFTSSRRPAHHRIATLLAVGIGLSAIVLGLYPSHEAGANRETPSFTAPGSQRVTLALPVPGTTPGEPVATLAAPDVPVAAPAREHAPAPPPAAAQPLAETPVPAQETTAAESAAPAASELPWTEVTVKSGDTLAAIFSRQGLSATTLHRILSLGDETRSLTRIYPGQALRFRIDPDQGLRELVYQEDITHSLRIWPEGDGFRAATEERALEIRVGHSAGSISDSLYQSAQRAGLSDALIMELAGIFGWDVDFALDIREGDSFAVSFEQKYLDGEWVRDGDILAAEFVNQGRVYQAVRYTDATGHTDYYTPEGLSMRKAFLRAPVDFRRISSRFTRERFHPVLGKKRPHQGVDYAAGTGTPIWAAGDGKVVFAGRKGGYGNAVILQHGEKYSTLYGHMSRFGKGIHAGTRVRQGQVIGYVGATGLATGPHLHYEFRVDGVHRNPLTVKLPEAEPIQAAYRADFLSHAKRTIAQLDTYKNSTLALQDR</sequence>
<dbReference type="Pfam" id="PF19425">
    <property type="entry name" value="Csd3_N2"/>
    <property type="match status" value="1"/>
</dbReference>
<dbReference type="PANTHER" id="PTHR21666:SF288">
    <property type="entry name" value="CELL DIVISION PROTEIN YTFB"/>
    <property type="match status" value="1"/>
</dbReference>
<feature type="region of interest" description="Disordered" evidence="8">
    <location>
        <begin position="62"/>
        <end position="141"/>
    </location>
</feature>
<dbReference type="GO" id="GO:0030313">
    <property type="term" value="C:cell envelope"/>
    <property type="evidence" value="ECO:0007669"/>
    <property type="project" value="UniProtKB-SubCell"/>
</dbReference>
<dbReference type="AlphaFoldDB" id="A0A369BZ75"/>
<dbReference type="InterPro" id="IPR054512">
    <property type="entry name" value="NMB0315-like_N"/>
</dbReference>
<keyword evidence="6" id="KW-0862">Zinc</keyword>
<dbReference type="InterPro" id="IPR050570">
    <property type="entry name" value="Cell_wall_metabolism_enzyme"/>
</dbReference>
<dbReference type="Pfam" id="PF01551">
    <property type="entry name" value="Peptidase_M23"/>
    <property type="match status" value="1"/>
</dbReference>
<dbReference type="FunFam" id="2.70.70.10:FF:000002">
    <property type="entry name" value="Murein DD-endopeptidase MepM"/>
    <property type="match status" value="1"/>
</dbReference>
<feature type="compositionally biased region" description="Low complexity" evidence="8">
    <location>
        <begin position="117"/>
        <end position="141"/>
    </location>
</feature>
<dbReference type="Gene3D" id="2.70.70.10">
    <property type="entry name" value="Glucose Permease (Domain IIA)"/>
    <property type="match status" value="1"/>
</dbReference>
<comment type="subcellular location">
    <subcellularLocation>
        <location evidence="2">Cell envelope</location>
    </subcellularLocation>
</comment>
<dbReference type="InterPro" id="IPR018392">
    <property type="entry name" value="LysM"/>
</dbReference>
<dbReference type="GO" id="GO:0004222">
    <property type="term" value="F:metalloendopeptidase activity"/>
    <property type="evidence" value="ECO:0007669"/>
    <property type="project" value="TreeGrafter"/>
</dbReference>
<feature type="domain" description="LysM" evidence="9">
    <location>
        <begin position="146"/>
        <end position="194"/>
    </location>
</feature>
<comment type="caution">
    <text evidence="10">The sequence shown here is derived from an EMBL/GenBank/DDBJ whole genome shotgun (WGS) entry which is preliminary data.</text>
</comment>
<evidence type="ECO:0000256" key="2">
    <source>
        <dbReference type="ARBA" id="ARBA00004196"/>
    </source>
</evidence>
<dbReference type="GO" id="GO:0006508">
    <property type="term" value="P:proteolysis"/>
    <property type="evidence" value="ECO:0007669"/>
    <property type="project" value="UniProtKB-KW"/>
</dbReference>
<evidence type="ECO:0000259" key="9">
    <source>
        <dbReference type="PROSITE" id="PS51782"/>
    </source>
</evidence>
<dbReference type="Pfam" id="PF22310">
    <property type="entry name" value="NMB0315_dom_I"/>
    <property type="match status" value="1"/>
</dbReference>
<gene>
    <name evidence="10" type="ORF">DFQ59_109160</name>
</gene>
<dbReference type="OrthoDB" id="9805070at2"/>
<dbReference type="RefSeq" id="WP_114280709.1">
    <property type="nucleotide sequence ID" value="NZ_QPJY01000009.1"/>
</dbReference>
<dbReference type="SUPFAM" id="SSF51261">
    <property type="entry name" value="Duplicated hybrid motif"/>
    <property type="match status" value="1"/>
</dbReference>
<evidence type="ECO:0000256" key="6">
    <source>
        <dbReference type="ARBA" id="ARBA00022833"/>
    </source>
</evidence>
<feature type="compositionally biased region" description="Low complexity" evidence="8">
    <location>
        <begin position="90"/>
        <end position="104"/>
    </location>
</feature>
<dbReference type="CDD" id="cd00118">
    <property type="entry name" value="LysM"/>
    <property type="match status" value="1"/>
</dbReference>
<dbReference type="GO" id="GO:0046872">
    <property type="term" value="F:metal ion binding"/>
    <property type="evidence" value="ECO:0007669"/>
    <property type="project" value="UniProtKB-KW"/>
</dbReference>
<keyword evidence="3" id="KW-0645">Protease</keyword>
<accession>A0A369BZ75</accession>
<reference evidence="10 11" key="1">
    <citation type="submission" date="2018-07" db="EMBL/GenBank/DDBJ databases">
        <title>Genomic Encyclopedia of Type Strains, Phase IV (KMG-IV): sequencing the most valuable type-strain genomes for metagenomic binning, comparative biology and taxonomic classification.</title>
        <authorList>
            <person name="Goeker M."/>
        </authorList>
    </citation>
    <scope>NUCLEOTIDE SEQUENCE [LARGE SCALE GENOMIC DNA]</scope>
    <source>
        <strain evidence="10 11">DSM 26407</strain>
    </source>
</reference>
<dbReference type="Proteomes" id="UP000252707">
    <property type="component" value="Unassembled WGS sequence"/>
</dbReference>
<dbReference type="InterPro" id="IPR045834">
    <property type="entry name" value="Csd3_N2"/>
</dbReference>
<keyword evidence="4" id="KW-0479">Metal-binding</keyword>
<evidence type="ECO:0000256" key="8">
    <source>
        <dbReference type="SAM" id="MobiDB-lite"/>
    </source>
</evidence>
<dbReference type="CDD" id="cd12797">
    <property type="entry name" value="M23_peptidase"/>
    <property type="match status" value="1"/>
</dbReference>
<keyword evidence="5 10" id="KW-0378">Hydrolase</keyword>
<organism evidence="10 11">
    <name type="scientific">Thioalbus denitrificans</name>
    <dbReference type="NCBI Taxonomy" id="547122"/>
    <lineage>
        <taxon>Bacteria</taxon>
        <taxon>Pseudomonadati</taxon>
        <taxon>Pseudomonadota</taxon>
        <taxon>Gammaproteobacteria</taxon>
        <taxon>Chromatiales</taxon>
        <taxon>Ectothiorhodospiraceae</taxon>
        <taxon>Thioalbus</taxon>
    </lineage>
</organism>
<dbReference type="InterPro" id="IPR016047">
    <property type="entry name" value="M23ase_b-sheet_dom"/>
</dbReference>
<keyword evidence="7" id="KW-0482">Metalloprotease</keyword>
<dbReference type="PROSITE" id="PS51782">
    <property type="entry name" value="LYSM"/>
    <property type="match status" value="1"/>
</dbReference>
<comment type="cofactor">
    <cofactor evidence="1">
        <name>Zn(2+)</name>
        <dbReference type="ChEBI" id="CHEBI:29105"/>
    </cofactor>
</comment>
<dbReference type="InterPro" id="IPR011055">
    <property type="entry name" value="Dup_hybrid_motif"/>
</dbReference>
<protein>
    <submittedName>
        <fullName evidence="10">Murein DD-endopeptidase MepM/ murein hydrolase activator NlpD</fullName>
    </submittedName>
</protein>
<evidence type="ECO:0000256" key="4">
    <source>
        <dbReference type="ARBA" id="ARBA00022723"/>
    </source>
</evidence>
<name>A0A369BZ75_9GAMM</name>